<accession>A0ABT1YN74</accession>
<reference evidence="1 2" key="1">
    <citation type="submission" date="2022-08" db="EMBL/GenBank/DDBJ databases">
        <title>Paenibacillus endoradicis sp. nov., Paenibacillus radicibacter sp. nov and Paenibacillus pararadicis sp. nov., three cold-adapted plant growth-promoting bacteria isolated from root of Larix gmelinii in Great Khingan.</title>
        <authorList>
            <person name="Xue H."/>
        </authorList>
    </citation>
    <scope>NUCLEOTIDE SEQUENCE [LARGE SCALE GENOMIC DNA]</scope>
    <source>
        <strain evidence="1 2">N5-1-1-5</strain>
    </source>
</reference>
<sequence length="44" mass="5221">MNKKAIIRKALNWLQFEEAANEGAVKRFARYKYEQCMSQLRSKA</sequence>
<evidence type="ECO:0000313" key="1">
    <source>
        <dbReference type="EMBL" id="MCR8633450.1"/>
    </source>
</evidence>
<dbReference type="RefSeq" id="WP_258215027.1">
    <property type="nucleotide sequence ID" value="NZ_JANQBD010000015.1"/>
</dbReference>
<keyword evidence="2" id="KW-1185">Reference proteome</keyword>
<proteinExistence type="predicted"/>
<organism evidence="1 2">
    <name type="scientific">Paenibacillus radicis</name>
    <name type="common">ex Xue et al. 2023</name>
    <dbReference type="NCBI Taxonomy" id="2972489"/>
    <lineage>
        <taxon>Bacteria</taxon>
        <taxon>Bacillati</taxon>
        <taxon>Bacillota</taxon>
        <taxon>Bacilli</taxon>
        <taxon>Bacillales</taxon>
        <taxon>Paenibacillaceae</taxon>
        <taxon>Paenibacillus</taxon>
    </lineage>
</organism>
<comment type="caution">
    <text evidence="1">The sequence shown here is derived from an EMBL/GenBank/DDBJ whole genome shotgun (WGS) entry which is preliminary data.</text>
</comment>
<dbReference type="EMBL" id="JANQBD010000015">
    <property type="protein sequence ID" value="MCR8633450.1"/>
    <property type="molecule type" value="Genomic_DNA"/>
</dbReference>
<dbReference type="Proteomes" id="UP001300012">
    <property type="component" value="Unassembled WGS sequence"/>
</dbReference>
<protein>
    <submittedName>
        <fullName evidence="1">Uncharacterized protein</fullName>
    </submittedName>
</protein>
<evidence type="ECO:0000313" key="2">
    <source>
        <dbReference type="Proteomes" id="UP001300012"/>
    </source>
</evidence>
<gene>
    <name evidence="1" type="ORF">NV381_19900</name>
</gene>
<name>A0ABT1YN74_9BACL</name>